<dbReference type="CDD" id="cd03444">
    <property type="entry name" value="Thioesterase_II_repeat1"/>
    <property type="match status" value="1"/>
</dbReference>
<evidence type="ECO:0000313" key="11">
    <source>
        <dbReference type="EMBL" id="RFC68362.1"/>
    </source>
</evidence>
<dbReference type="EMBL" id="QURN01000004">
    <property type="protein sequence ID" value="RFC68362.1"/>
    <property type="molecule type" value="Genomic_DNA"/>
</dbReference>
<dbReference type="RefSeq" id="WP_116622800.1">
    <property type="nucleotide sequence ID" value="NZ_QURN01000004.1"/>
</dbReference>
<gene>
    <name evidence="11" type="primary">tesB</name>
    <name evidence="11" type="ORF">DY251_05115</name>
</gene>
<comment type="subunit">
    <text evidence="2">Homotetramer.</text>
</comment>
<dbReference type="PANTHER" id="PTHR11066">
    <property type="entry name" value="ACYL-COA THIOESTERASE"/>
    <property type="match status" value="1"/>
</dbReference>
<dbReference type="InterPro" id="IPR049449">
    <property type="entry name" value="TesB_ACOT8-like_N"/>
</dbReference>
<evidence type="ECO:0000256" key="1">
    <source>
        <dbReference type="ARBA" id="ARBA00006538"/>
    </source>
</evidence>
<dbReference type="NCBIfam" id="TIGR00189">
    <property type="entry name" value="tesB"/>
    <property type="match status" value="1"/>
</dbReference>
<feature type="domain" description="Acyl-CoA thioesterase 2 C-terminal" evidence="9">
    <location>
        <begin position="153"/>
        <end position="281"/>
    </location>
</feature>
<evidence type="ECO:0000256" key="5">
    <source>
        <dbReference type="ARBA" id="ARBA00038894"/>
    </source>
</evidence>
<dbReference type="Proteomes" id="UP000262379">
    <property type="component" value="Unassembled WGS sequence"/>
</dbReference>
<keyword evidence="4" id="KW-0443">Lipid metabolism</keyword>
<evidence type="ECO:0000259" key="9">
    <source>
        <dbReference type="Pfam" id="PF02551"/>
    </source>
</evidence>
<organism evidence="11 12">
    <name type="scientific">Mesorhizobium denitrificans</name>
    <dbReference type="NCBI Taxonomy" id="2294114"/>
    <lineage>
        <taxon>Bacteria</taxon>
        <taxon>Pseudomonadati</taxon>
        <taxon>Pseudomonadota</taxon>
        <taxon>Alphaproteobacteria</taxon>
        <taxon>Hyphomicrobiales</taxon>
        <taxon>Phyllobacteriaceae</taxon>
        <taxon>Mesorhizobium</taxon>
    </lineage>
</organism>
<dbReference type="Pfam" id="PF02551">
    <property type="entry name" value="Acyl_CoA_thio"/>
    <property type="match status" value="1"/>
</dbReference>
<name>A0A371XGK2_9HYPH</name>
<feature type="domain" description="Acyl-CoA thioesterase-like N-terminal HotDog" evidence="10">
    <location>
        <begin position="30"/>
        <end position="109"/>
    </location>
</feature>
<comment type="caution">
    <text evidence="11">The sequence shown here is derived from an EMBL/GenBank/DDBJ whole genome shotgun (WGS) entry which is preliminary data.</text>
</comment>
<comment type="similarity">
    <text evidence="1">Belongs to the C/M/P thioester hydrolase family.</text>
</comment>
<protein>
    <recommendedName>
        <fullName evidence="7">Acyl-CoA thioesterase 2</fullName>
        <ecNumber evidence="5">3.1.2.20</ecNumber>
    </recommendedName>
    <alternativeName>
        <fullName evidence="8">Thioesterase II</fullName>
    </alternativeName>
</protein>
<evidence type="ECO:0000259" key="10">
    <source>
        <dbReference type="Pfam" id="PF13622"/>
    </source>
</evidence>
<dbReference type="EC" id="3.1.2.20" evidence="5"/>
<proteinExistence type="inferred from homology"/>
<dbReference type="Gene3D" id="2.40.160.210">
    <property type="entry name" value="Acyl-CoA thioesterase, double hotdog domain"/>
    <property type="match status" value="1"/>
</dbReference>
<dbReference type="GO" id="GO:0047617">
    <property type="term" value="F:fatty acyl-CoA hydrolase activity"/>
    <property type="evidence" value="ECO:0007669"/>
    <property type="project" value="UniProtKB-EC"/>
</dbReference>
<evidence type="ECO:0000256" key="3">
    <source>
        <dbReference type="ARBA" id="ARBA00022801"/>
    </source>
</evidence>
<dbReference type="GO" id="GO:0009062">
    <property type="term" value="P:fatty acid catabolic process"/>
    <property type="evidence" value="ECO:0007669"/>
    <property type="project" value="TreeGrafter"/>
</dbReference>
<evidence type="ECO:0000313" key="12">
    <source>
        <dbReference type="Proteomes" id="UP000262379"/>
    </source>
</evidence>
<dbReference type="InterPro" id="IPR042171">
    <property type="entry name" value="Acyl-CoA_hotdog"/>
</dbReference>
<dbReference type="SUPFAM" id="SSF54637">
    <property type="entry name" value="Thioesterase/thiol ester dehydrase-isomerase"/>
    <property type="match status" value="2"/>
</dbReference>
<evidence type="ECO:0000256" key="4">
    <source>
        <dbReference type="ARBA" id="ARBA00023098"/>
    </source>
</evidence>
<evidence type="ECO:0000256" key="6">
    <source>
        <dbReference type="ARBA" id="ARBA00050943"/>
    </source>
</evidence>
<dbReference type="AlphaFoldDB" id="A0A371XGK2"/>
<evidence type="ECO:0000256" key="7">
    <source>
        <dbReference type="ARBA" id="ARBA00071120"/>
    </source>
</evidence>
<sequence length="290" mass="32560">MSAVFDALLDLLNLEKIEENVFKGRSAHTSWQRVFGGQTIAQALVAAQRTVEPTRLAHSLHGYFMLGGDPNAPIVYSVDRIRDGGSFTTRRVVATQHGKAIFSLEASFQKPESGLDHQVAMPDVPQPEQLAGQRELLERLGDGVPEVVRKYWARERPIEVRPVIVEHYTSREKLKPVQHVWVRFAATPPDDPAMRRVLLSYMSDMTLLDTSTFAHGRAIFDQDIQAASLDHAMWFHREDPLDDWILYTQDSPSTSGGRGFTRGSLYSRSGTLIASVAQEGLIRLKRKPNN</sequence>
<accession>A0A371XGK2</accession>
<dbReference type="Pfam" id="PF13622">
    <property type="entry name" value="4HBT_3"/>
    <property type="match status" value="1"/>
</dbReference>
<evidence type="ECO:0000256" key="8">
    <source>
        <dbReference type="ARBA" id="ARBA00079653"/>
    </source>
</evidence>
<dbReference type="InterPro" id="IPR029069">
    <property type="entry name" value="HotDog_dom_sf"/>
</dbReference>
<evidence type="ECO:0000256" key="2">
    <source>
        <dbReference type="ARBA" id="ARBA00011881"/>
    </source>
</evidence>
<keyword evidence="12" id="KW-1185">Reference proteome</keyword>
<comment type="catalytic activity">
    <reaction evidence="6">
        <text>a fatty acyl-CoA + H2O = a fatty acid + CoA + H(+)</text>
        <dbReference type="Rhea" id="RHEA:16781"/>
        <dbReference type="ChEBI" id="CHEBI:15377"/>
        <dbReference type="ChEBI" id="CHEBI:15378"/>
        <dbReference type="ChEBI" id="CHEBI:28868"/>
        <dbReference type="ChEBI" id="CHEBI:57287"/>
        <dbReference type="ChEBI" id="CHEBI:77636"/>
        <dbReference type="EC" id="3.1.2.20"/>
    </reaction>
    <physiologicalReaction direction="left-to-right" evidence="6">
        <dbReference type="Rhea" id="RHEA:16782"/>
    </physiologicalReaction>
</comment>
<dbReference type="GO" id="GO:0006637">
    <property type="term" value="P:acyl-CoA metabolic process"/>
    <property type="evidence" value="ECO:0007669"/>
    <property type="project" value="InterPro"/>
</dbReference>
<dbReference type="InterPro" id="IPR003703">
    <property type="entry name" value="Acyl_CoA_thio"/>
</dbReference>
<reference evidence="12" key="1">
    <citation type="submission" date="2018-08" db="EMBL/GenBank/DDBJ databases">
        <authorList>
            <person name="Im W.T."/>
        </authorList>
    </citation>
    <scope>NUCLEOTIDE SEQUENCE [LARGE SCALE GENOMIC DNA]</scope>
    <source>
        <strain evidence="12">LA-28</strain>
    </source>
</reference>
<dbReference type="PANTHER" id="PTHR11066:SF34">
    <property type="entry name" value="ACYL-COENZYME A THIOESTERASE 8"/>
    <property type="match status" value="1"/>
</dbReference>
<dbReference type="InterPro" id="IPR025652">
    <property type="entry name" value="TesB_C"/>
</dbReference>
<dbReference type="CDD" id="cd03445">
    <property type="entry name" value="Thioesterase_II_repeat2"/>
    <property type="match status" value="1"/>
</dbReference>
<dbReference type="FunFam" id="2.40.160.210:FF:000001">
    <property type="entry name" value="Acyl-CoA thioesterase II"/>
    <property type="match status" value="1"/>
</dbReference>
<keyword evidence="3" id="KW-0378">Hydrolase</keyword>